<accession>A0A9P6L2D5</accession>
<reference evidence="1" key="1">
    <citation type="journal article" date="2020" name="Nat. Commun.">
        <title>Large-scale genome sequencing of mycorrhizal fungi provides insights into the early evolution of symbiotic traits.</title>
        <authorList>
            <person name="Miyauchi S."/>
            <person name="Kiss E."/>
            <person name="Kuo A."/>
            <person name="Drula E."/>
            <person name="Kohler A."/>
            <person name="Sanchez-Garcia M."/>
            <person name="Morin E."/>
            <person name="Andreopoulos B."/>
            <person name="Barry K.W."/>
            <person name="Bonito G."/>
            <person name="Buee M."/>
            <person name="Carver A."/>
            <person name="Chen C."/>
            <person name="Cichocki N."/>
            <person name="Clum A."/>
            <person name="Culley D."/>
            <person name="Crous P.W."/>
            <person name="Fauchery L."/>
            <person name="Girlanda M."/>
            <person name="Hayes R.D."/>
            <person name="Keri Z."/>
            <person name="LaButti K."/>
            <person name="Lipzen A."/>
            <person name="Lombard V."/>
            <person name="Magnuson J."/>
            <person name="Maillard F."/>
            <person name="Murat C."/>
            <person name="Nolan M."/>
            <person name="Ohm R.A."/>
            <person name="Pangilinan J."/>
            <person name="Pereira M.F."/>
            <person name="Perotto S."/>
            <person name="Peter M."/>
            <person name="Pfister S."/>
            <person name="Riley R."/>
            <person name="Sitrit Y."/>
            <person name="Stielow J.B."/>
            <person name="Szollosi G."/>
            <person name="Zifcakova L."/>
            <person name="Stursova M."/>
            <person name="Spatafora J.W."/>
            <person name="Tedersoo L."/>
            <person name="Vaario L.M."/>
            <person name="Yamada A."/>
            <person name="Yan M."/>
            <person name="Wang P."/>
            <person name="Xu J."/>
            <person name="Bruns T."/>
            <person name="Baldrian P."/>
            <person name="Vilgalys R."/>
            <person name="Dunand C."/>
            <person name="Henrissat B."/>
            <person name="Grigoriev I.V."/>
            <person name="Hibbett D."/>
            <person name="Nagy L.G."/>
            <person name="Martin F.M."/>
        </authorList>
    </citation>
    <scope>NUCLEOTIDE SEQUENCE</scope>
    <source>
        <strain evidence="1">UH-Tt-Lm1</strain>
    </source>
</reference>
<protein>
    <submittedName>
        <fullName evidence="1">Uncharacterized protein</fullName>
    </submittedName>
</protein>
<proteinExistence type="predicted"/>
<gene>
    <name evidence="1" type="ORF">BJ322DRAFT_1113406</name>
</gene>
<keyword evidence="2" id="KW-1185">Reference proteome</keyword>
<reference evidence="1" key="2">
    <citation type="submission" date="2020-11" db="EMBL/GenBank/DDBJ databases">
        <authorList>
            <consortium name="DOE Joint Genome Institute"/>
            <person name="Kuo A."/>
            <person name="Miyauchi S."/>
            <person name="Kiss E."/>
            <person name="Drula E."/>
            <person name="Kohler A."/>
            <person name="Sanchez-Garcia M."/>
            <person name="Andreopoulos B."/>
            <person name="Barry K.W."/>
            <person name="Bonito G."/>
            <person name="Buee M."/>
            <person name="Carver A."/>
            <person name="Chen C."/>
            <person name="Cichocki N."/>
            <person name="Clum A."/>
            <person name="Culley D."/>
            <person name="Crous P.W."/>
            <person name="Fauchery L."/>
            <person name="Girlanda M."/>
            <person name="Hayes R."/>
            <person name="Keri Z."/>
            <person name="Labutti K."/>
            <person name="Lipzen A."/>
            <person name="Lombard V."/>
            <person name="Magnuson J."/>
            <person name="Maillard F."/>
            <person name="Morin E."/>
            <person name="Murat C."/>
            <person name="Nolan M."/>
            <person name="Ohm R."/>
            <person name="Pangilinan J."/>
            <person name="Pereira M."/>
            <person name="Perotto S."/>
            <person name="Peter M."/>
            <person name="Riley R."/>
            <person name="Sitrit Y."/>
            <person name="Stielow B."/>
            <person name="Szollosi G."/>
            <person name="Zifcakova L."/>
            <person name="Stursova M."/>
            <person name="Spatafora J.W."/>
            <person name="Tedersoo L."/>
            <person name="Vaario L.-M."/>
            <person name="Yamada A."/>
            <person name="Yan M."/>
            <person name="Wang P."/>
            <person name="Xu J."/>
            <person name="Bruns T."/>
            <person name="Baldrian P."/>
            <person name="Vilgalys R."/>
            <person name="Henrissat B."/>
            <person name="Grigoriev I.V."/>
            <person name="Hibbett D."/>
            <person name="Nagy L.G."/>
            <person name="Martin F.M."/>
        </authorList>
    </citation>
    <scope>NUCLEOTIDE SEQUENCE</scope>
    <source>
        <strain evidence="1">UH-Tt-Lm1</strain>
    </source>
</reference>
<evidence type="ECO:0000313" key="1">
    <source>
        <dbReference type="EMBL" id="KAF9779606.1"/>
    </source>
</evidence>
<organism evidence="1 2">
    <name type="scientific">Thelephora terrestris</name>
    <dbReference type="NCBI Taxonomy" id="56493"/>
    <lineage>
        <taxon>Eukaryota</taxon>
        <taxon>Fungi</taxon>
        <taxon>Dikarya</taxon>
        <taxon>Basidiomycota</taxon>
        <taxon>Agaricomycotina</taxon>
        <taxon>Agaricomycetes</taxon>
        <taxon>Thelephorales</taxon>
        <taxon>Thelephoraceae</taxon>
        <taxon>Thelephora</taxon>
    </lineage>
</organism>
<dbReference type="Proteomes" id="UP000736335">
    <property type="component" value="Unassembled WGS sequence"/>
</dbReference>
<evidence type="ECO:0000313" key="2">
    <source>
        <dbReference type="Proteomes" id="UP000736335"/>
    </source>
</evidence>
<sequence length="302" mass="34085">MSWIDPEFLYFPLSNLKTFSDVRSLSFIRWDAILFRGASLEPYFGHFGKSLRAVSLQSCDLDAAILFNLLSFLPNVDDIEIERPLPCTKEPDIILDARKVTPNFRGTLSLTDFSSTVPILEAITTLPLHFSTIRIKGCSSKELSAYQLLLACCVDTLITFHYEQFHEVLILPKVSLASCNELQEVHVLFLGSAQHRRPTEIPLSSITSKELRKISLTFIENDGPVRENETGRDEDEDEWGVWSTGPTPWDSWDTMLSRVAHNVRGKLILQLNVQRAGAKPAKLDRLLPKFLKHGGLVDINCS</sequence>
<dbReference type="EMBL" id="WIUZ02000019">
    <property type="protein sequence ID" value="KAF9779606.1"/>
    <property type="molecule type" value="Genomic_DNA"/>
</dbReference>
<dbReference type="OrthoDB" id="2788229at2759"/>
<comment type="caution">
    <text evidence="1">The sequence shown here is derived from an EMBL/GenBank/DDBJ whole genome shotgun (WGS) entry which is preliminary data.</text>
</comment>
<name>A0A9P6L2D5_9AGAM</name>
<dbReference type="AlphaFoldDB" id="A0A9P6L2D5"/>